<dbReference type="GO" id="GO:0003677">
    <property type="term" value="F:DNA binding"/>
    <property type="evidence" value="ECO:0007669"/>
    <property type="project" value="UniProtKB-KW"/>
</dbReference>
<dbReference type="Pfam" id="PF13411">
    <property type="entry name" value="MerR_1"/>
    <property type="match status" value="1"/>
</dbReference>
<evidence type="ECO:0000313" key="4">
    <source>
        <dbReference type="EMBL" id="CAB4825595.1"/>
    </source>
</evidence>
<dbReference type="InterPro" id="IPR036594">
    <property type="entry name" value="Meth_synthase_dom"/>
</dbReference>
<dbReference type="PROSITE" id="PS50937">
    <property type="entry name" value="HTH_MERR_2"/>
    <property type="match status" value="1"/>
</dbReference>
<name>A0A6J6MUS1_9ZZZZ</name>
<evidence type="ECO:0000313" key="3">
    <source>
        <dbReference type="EMBL" id="CAB4677562.1"/>
    </source>
</evidence>
<gene>
    <name evidence="3" type="ORF">UFOPK2359_00461</name>
    <name evidence="4" type="ORF">UFOPK3167_00584</name>
</gene>
<dbReference type="InterPro" id="IPR000551">
    <property type="entry name" value="MerR-type_HTH_dom"/>
</dbReference>
<sequence length="294" mass="32228">MTPNDELLTVSAVARRIGVAPATLRTWDRRYGLGPSQHEVGNHRKYSSLDLAKLMVMRRLISSGVSACDAAESAKSFHGLLETDVTTPEITDAEELVSILYKAAKKLDITFLESELRKHVTKNGVVSTWSQVIAPLLFLVGKYWEETGKGVDVEHVLTETLIRILREPLDVIKEPLNARPVLLASIGEELHCLALHALAAALAERRIETHFLGARTPLDAISAMVVRTAPPAVFLWAQLQENADPDYFRELPVVRPAPRIVIGGPGWKLNDCGAVVVATDLSHACLEIERAVGL</sequence>
<dbReference type="Gene3D" id="3.40.50.280">
    <property type="entry name" value="Cobalamin-binding domain"/>
    <property type="match status" value="1"/>
</dbReference>
<dbReference type="GO" id="GO:0003700">
    <property type="term" value="F:DNA-binding transcription factor activity"/>
    <property type="evidence" value="ECO:0007669"/>
    <property type="project" value="InterPro"/>
</dbReference>
<dbReference type="AlphaFoldDB" id="A0A6J6MUS1"/>
<feature type="domain" description="HTH merR-type" evidence="2">
    <location>
        <begin position="7"/>
        <end position="76"/>
    </location>
</feature>
<keyword evidence="1" id="KW-0238">DNA-binding</keyword>
<dbReference type="EMBL" id="CAEZXG010000019">
    <property type="protein sequence ID" value="CAB4677562.1"/>
    <property type="molecule type" value="Genomic_DNA"/>
</dbReference>
<reference evidence="3" key="1">
    <citation type="submission" date="2020-05" db="EMBL/GenBank/DDBJ databases">
        <authorList>
            <person name="Chiriac C."/>
            <person name="Salcher M."/>
            <person name="Ghai R."/>
            <person name="Kavagutti S V."/>
        </authorList>
    </citation>
    <scope>NUCLEOTIDE SEQUENCE</scope>
</reference>
<dbReference type="InterPro" id="IPR009061">
    <property type="entry name" value="DNA-bd_dom_put_sf"/>
</dbReference>
<dbReference type="PANTHER" id="PTHR30204">
    <property type="entry name" value="REDOX-CYCLING DRUG-SENSING TRANSCRIPTIONAL ACTIVATOR SOXR"/>
    <property type="match status" value="1"/>
</dbReference>
<dbReference type="InterPro" id="IPR047057">
    <property type="entry name" value="MerR_fam"/>
</dbReference>
<dbReference type="SMART" id="SM00422">
    <property type="entry name" value="HTH_MERR"/>
    <property type="match status" value="1"/>
</dbReference>
<dbReference type="Gene3D" id="1.10.1240.10">
    <property type="entry name" value="Methionine synthase domain"/>
    <property type="match status" value="1"/>
</dbReference>
<organism evidence="3">
    <name type="scientific">freshwater metagenome</name>
    <dbReference type="NCBI Taxonomy" id="449393"/>
    <lineage>
        <taxon>unclassified sequences</taxon>
        <taxon>metagenomes</taxon>
        <taxon>ecological metagenomes</taxon>
    </lineage>
</organism>
<dbReference type="Gene3D" id="1.10.1660.10">
    <property type="match status" value="1"/>
</dbReference>
<evidence type="ECO:0000256" key="1">
    <source>
        <dbReference type="ARBA" id="ARBA00023125"/>
    </source>
</evidence>
<dbReference type="SUPFAM" id="SSF46955">
    <property type="entry name" value="Putative DNA-binding domain"/>
    <property type="match status" value="1"/>
</dbReference>
<dbReference type="EMBL" id="CAFABF010000019">
    <property type="protein sequence ID" value="CAB4825595.1"/>
    <property type="molecule type" value="Genomic_DNA"/>
</dbReference>
<proteinExistence type="predicted"/>
<evidence type="ECO:0000259" key="2">
    <source>
        <dbReference type="PROSITE" id="PS50937"/>
    </source>
</evidence>
<protein>
    <submittedName>
        <fullName evidence="3">Unannotated protein</fullName>
    </submittedName>
</protein>
<accession>A0A6J6MUS1</accession>
<dbReference type="PANTHER" id="PTHR30204:SF97">
    <property type="entry name" value="MERR FAMILY REGULATORY PROTEIN"/>
    <property type="match status" value="1"/>
</dbReference>